<evidence type="ECO:0000256" key="1">
    <source>
        <dbReference type="SAM" id="Phobius"/>
    </source>
</evidence>
<dbReference type="InterPro" id="IPR005325">
    <property type="entry name" value="DUF308_memb"/>
</dbReference>
<evidence type="ECO:0000313" key="2">
    <source>
        <dbReference type="EMBL" id="GAA3370606.1"/>
    </source>
</evidence>
<name>A0ABP6S8X3_9ACTN</name>
<feature type="transmembrane region" description="Helical" evidence="1">
    <location>
        <begin position="82"/>
        <end position="102"/>
    </location>
</feature>
<dbReference type="Proteomes" id="UP001499990">
    <property type="component" value="Unassembled WGS sequence"/>
</dbReference>
<gene>
    <name evidence="2" type="ORF">GCM10020367_17890</name>
</gene>
<comment type="caution">
    <text evidence="2">The sequence shown here is derived from an EMBL/GenBank/DDBJ whole genome shotgun (WGS) entry which is preliminary data.</text>
</comment>
<keyword evidence="1" id="KW-1133">Transmembrane helix</keyword>
<sequence>MNGQYTQPASSPPNEEGPLHFLSRWAWQAILIAGLASLVLGVLVLVWPEKTLLVVGVLFGLYLLIIGIVQIVAAFGTHVSTGLRVLGFISGALCILLGLFCLRDELQSVLLLALWIGIGWLIRGILHLVAAVSDRAMPARGWQIFFGVVSVLGGVVLIAAPLTSISLLTIVGGIWLIALGVVEIVTSFAIRKQAQQIPRTV</sequence>
<accession>A0ABP6S8X3</accession>
<dbReference type="InterPro" id="IPR052712">
    <property type="entry name" value="Acid_resist_chaperone_HdeD"/>
</dbReference>
<dbReference type="PANTHER" id="PTHR34989:SF1">
    <property type="entry name" value="PROTEIN HDED"/>
    <property type="match status" value="1"/>
</dbReference>
<feature type="transmembrane region" description="Helical" evidence="1">
    <location>
        <begin position="167"/>
        <end position="190"/>
    </location>
</feature>
<dbReference type="Pfam" id="PF03729">
    <property type="entry name" value="DUF308"/>
    <property type="match status" value="2"/>
</dbReference>
<protein>
    <submittedName>
        <fullName evidence="2">HdeD family acid-resistance protein</fullName>
    </submittedName>
</protein>
<organism evidence="2 3">
    <name type="scientific">Streptomyces sannanensis</name>
    <dbReference type="NCBI Taxonomy" id="285536"/>
    <lineage>
        <taxon>Bacteria</taxon>
        <taxon>Bacillati</taxon>
        <taxon>Actinomycetota</taxon>
        <taxon>Actinomycetes</taxon>
        <taxon>Kitasatosporales</taxon>
        <taxon>Streptomycetaceae</taxon>
        <taxon>Streptomyces</taxon>
    </lineage>
</organism>
<dbReference type="PANTHER" id="PTHR34989">
    <property type="entry name" value="PROTEIN HDED"/>
    <property type="match status" value="1"/>
</dbReference>
<feature type="transmembrane region" description="Helical" evidence="1">
    <location>
        <begin position="109"/>
        <end position="130"/>
    </location>
</feature>
<feature type="transmembrane region" description="Helical" evidence="1">
    <location>
        <begin position="142"/>
        <end position="160"/>
    </location>
</feature>
<dbReference type="EMBL" id="BAAAYL010000001">
    <property type="protein sequence ID" value="GAA3370606.1"/>
    <property type="molecule type" value="Genomic_DNA"/>
</dbReference>
<reference evidence="3" key="1">
    <citation type="journal article" date="2019" name="Int. J. Syst. Evol. Microbiol.">
        <title>The Global Catalogue of Microorganisms (GCM) 10K type strain sequencing project: providing services to taxonomists for standard genome sequencing and annotation.</title>
        <authorList>
            <consortium name="The Broad Institute Genomics Platform"/>
            <consortium name="The Broad Institute Genome Sequencing Center for Infectious Disease"/>
            <person name="Wu L."/>
            <person name="Ma J."/>
        </authorList>
    </citation>
    <scope>NUCLEOTIDE SEQUENCE [LARGE SCALE GENOMIC DNA]</scope>
    <source>
        <strain evidence="3">JCM 9651</strain>
    </source>
</reference>
<feature type="transmembrane region" description="Helical" evidence="1">
    <location>
        <begin position="53"/>
        <end position="76"/>
    </location>
</feature>
<dbReference type="RefSeq" id="WP_345035687.1">
    <property type="nucleotide sequence ID" value="NZ_BAAAYL010000001.1"/>
</dbReference>
<feature type="transmembrane region" description="Helical" evidence="1">
    <location>
        <begin position="25"/>
        <end position="46"/>
    </location>
</feature>
<keyword evidence="3" id="KW-1185">Reference proteome</keyword>
<keyword evidence="1" id="KW-0472">Membrane</keyword>
<evidence type="ECO:0000313" key="3">
    <source>
        <dbReference type="Proteomes" id="UP001499990"/>
    </source>
</evidence>
<proteinExistence type="predicted"/>
<keyword evidence="1" id="KW-0812">Transmembrane</keyword>